<keyword evidence="1" id="KW-0472">Membrane</keyword>
<dbReference type="Pfam" id="PF16079">
    <property type="entry name" value="Phage_holin_5_2"/>
    <property type="match status" value="1"/>
</dbReference>
<gene>
    <name evidence="2" type="ORF">JOC48_000970</name>
</gene>
<dbReference type="RefSeq" id="WP_239584194.1">
    <property type="nucleotide sequence ID" value="NZ_JAFBDR010000003.1"/>
</dbReference>
<keyword evidence="1" id="KW-1133">Transmembrane helix</keyword>
<sequence>MGHFLKERGAFKLIEELLWVVNDEFLFIVPALWVIGFALKKTPFFPDWAIIWALLLVSVVSAFSFFGVTVQAFAQGVSVAGVAVFSHQLFKQSTIEAKKKRKM</sequence>
<dbReference type="EMBL" id="JAFBDR010000003">
    <property type="protein sequence ID" value="MBM7570492.1"/>
    <property type="molecule type" value="Genomic_DNA"/>
</dbReference>
<feature type="transmembrane region" description="Helical" evidence="1">
    <location>
        <begin position="48"/>
        <end position="66"/>
    </location>
</feature>
<protein>
    <recommendedName>
        <fullName evidence="4">Holin</fullName>
    </recommendedName>
</protein>
<keyword evidence="1" id="KW-0812">Transmembrane</keyword>
<evidence type="ECO:0000256" key="1">
    <source>
        <dbReference type="SAM" id="Phobius"/>
    </source>
</evidence>
<organism evidence="2 3">
    <name type="scientific">Aquibacillus albus</name>
    <dbReference type="NCBI Taxonomy" id="1168171"/>
    <lineage>
        <taxon>Bacteria</taxon>
        <taxon>Bacillati</taxon>
        <taxon>Bacillota</taxon>
        <taxon>Bacilli</taxon>
        <taxon>Bacillales</taxon>
        <taxon>Bacillaceae</taxon>
        <taxon>Aquibacillus</taxon>
    </lineage>
</organism>
<name>A0ABS2MX97_9BACI</name>
<dbReference type="InterPro" id="IPR032111">
    <property type="entry name" value="Clostridium_phage_holin"/>
</dbReference>
<feature type="transmembrane region" description="Helical" evidence="1">
    <location>
        <begin position="17"/>
        <end position="39"/>
    </location>
</feature>
<comment type="caution">
    <text evidence="2">The sequence shown here is derived from an EMBL/GenBank/DDBJ whole genome shotgun (WGS) entry which is preliminary data.</text>
</comment>
<keyword evidence="3" id="KW-1185">Reference proteome</keyword>
<evidence type="ECO:0000313" key="2">
    <source>
        <dbReference type="EMBL" id="MBM7570492.1"/>
    </source>
</evidence>
<evidence type="ECO:0000313" key="3">
    <source>
        <dbReference type="Proteomes" id="UP001296943"/>
    </source>
</evidence>
<proteinExistence type="predicted"/>
<accession>A0ABS2MX97</accession>
<dbReference type="Proteomes" id="UP001296943">
    <property type="component" value="Unassembled WGS sequence"/>
</dbReference>
<evidence type="ECO:0008006" key="4">
    <source>
        <dbReference type="Google" id="ProtNLM"/>
    </source>
</evidence>
<reference evidence="2 3" key="1">
    <citation type="submission" date="2021-01" db="EMBL/GenBank/DDBJ databases">
        <title>Genomic Encyclopedia of Type Strains, Phase IV (KMG-IV): sequencing the most valuable type-strain genomes for metagenomic binning, comparative biology and taxonomic classification.</title>
        <authorList>
            <person name="Goeker M."/>
        </authorList>
    </citation>
    <scope>NUCLEOTIDE SEQUENCE [LARGE SCALE GENOMIC DNA]</scope>
    <source>
        <strain evidence="2 3">DSM 23711</strain>
    </source>
</reference>